<dbReference type="Gene3D" id="3.40.350.10">
    <property type="entry name" value="Creatinase/prolidase N-terminal domain"/>
    <property type="match status" value="1"/>
</dbReference>
<name>A0A5C4XM06_9HYPH</name>
<evidence type="ECO:0000313" key="4">
    <source>
        <dbReference type="Proteomes" id="UP000311605"/>
    </source>
</evidence>
<dbReference type="InterPro" id="IPR029149">
    <property type="entry name" value="Creatin/AminoP/Spt16_N"/>
</dbReference>
<keyword evidence="4" id="KW-1185">Reference proteome</keyword>
<organism evidence="3 4">
    <name type="scientific">Aliirhizobium smilacinae</name>
    <dbReference type="NCBI Taxonomy" id="1395944"/>
    <lineage>
        <taxon>Bacteria</taxon>
        <taxon>Pseudomonadati</taxon>
        <taxon>Pseudomonadota</taxon>
        <taxon>Alphaproteobacteria</taxon>
        <taxon>Hyphomicrobiales</taxon>
        <taxon>Rhizobiaceae</taxon>
        <taxon>Aliirhizobium</taxon>
    </lineage>
</organism>
<dbReference type="RefSeq" id="WP_139676568.1">
    <property type="nucleotide sequence ID" value="NZ_VDMN01000002.1"/>
</dbReference>
<dbReference type="SUPFAM" id="SSF53092">
    <property type="entry name" value="Creatinase/prolidase N-terminal domain"/>
    <property type="match status" value="1"/>
</dbReference>
<dbReference type="PANTHER" id="PTHR46112">
    <property type="entry name" value="AMINOPEPTIDASE"/>
    <property type="match status" value="1"/>
</dbReference>
<evidence type="ECO:0000259" key="1">
    <source>
        <dbReference type="Pfam" id="PF00557"/>
    </source>
</evidence>
<dbReference type="PANTHER" id="PTHR46112:SF3">
    <property type="entry name" value="AMINOPEPTIDASE YPDF"/>
    <property type="match status" value="1"/>
</dbReference>
<proteinExistence type="predicted"/>
<feature type="domain" description="Peptidase M24" evidence="1">
    <location>
        <begin position="155"/>
        <end position="354"/>
    </location>
</feature>
<dbReference type="GO" id="GO:0004177">
    <property type="term" value="F:aminopeptidase activity"/>
    <property type="evidence" value="ECO:0007669"/>
    <property type="project" value="UniProtKB-KW"/>
</dbReference>
<dbReference type="InterPro" id="IPR036005">
    <property type="entry name" value="Creatinase/aminopeptidase-like"/>
</dbReference>
<dbReference type="OrthoDB" id="9761809at2"/>
<dbReference type="InterPro" id="IPR000587">
    <property type="entry name" value="Creatinase_N"/>
</dbReference>
<dbReference type="AlphaFoldDB" id="A0A5C4XM06"/>
<gene>
    <name evidence="3" type="ORF">FHP24_12755</name>
</gene>
<protein>
    <submittedName>
        <fullName evidence="3">Aminopeptidase P family protein</fullName>
    </submittedName>
</protein>
<keyword evidence="3" id="KW-0645">Protease</keyword>
<reference evidence="3 4" key="1">
    <citation type="submission" date="2019-06" db="EMBL/GenBank/DDBJ databases">
        <title>The draft genome of Rhizobium smilacinae PTYR-5.</title>
        <authorList>
            <person name="Liu L."/>
            <person name="Li L."/>
            <person name="Zhang X."/>
        </authorList>
    </citation>
    <scope>NUCLEOTIDE SEQUENCE [LARGE SCALE GENOMIC DNA]</scope>
    <source>
        <strain evidence="3 4">PTYR-5</strain>
    </source>
</reference>
<dbReference type="Pfam" id="PF01321">
    <property type="entry name" value="Creatinase_N"/>
    <property type="match status" value="1"/>
</dbReference>
<sequence length="374" mass="40341">MFSRAEYDRRIALARDAMASSNADLLLVDSGEFLAWLTGYTVSETMYRAAFLSREGDAWFCLRALDEAPCREKSWITDVVGFADAEEAQAAVANSILDHGFGKARIGLDTKSYCLSAATFMRLTELLPEATFVPMPGLSDSLRWVKSEEEITVLAQASAIADKAMAEIARQAKPGMTTRDAAAIASGVFLRQGTDTGEVGPVVKASGSHEFLHGVFKTETIEEGDVLHVELIPRVGNYGARMMRPIVVGSPSEELAAAAGKLIELQDLQVAAMKPGAIASDVDAIMRNGALAAGLRPVYENVTAYTLGLYTRTPRTSDFSGTFLPTSDWPLEEGMVFHLYATARGLGFSETVVVGKQGGIRLTKAPRKIMRATE</sequence>
<keyword evidence="3" id="KW-0378">Hydrolase</keyword>
<dbReference type="EMBL" id="VDMN01000002">
    <property type="protein sequence ID" value="TNM63660.1"/>
    <property type="molecule type" value="Genomic_DNA"/>
</dbReference>
<dbReference type="Gene3D" id="3.90.230.10">
    <property type="entry name" value="Creatinase/methionine aminopeptidase superfamily"/>
    <property type="match status" value="1"/>
</dbReference>
<evidence type="ECO:0000313" key="3">
    <source>
        <dbReference type="EMBL" id="TNM63660.1"/>
    </source>
</evidence>
<dbReference type="CDD" id="cd01066">
    <property type="entry name" value="APP_MetAP"/>
    <property type="match status" value="1"/>
</dbReference>
<evidence type="ECO:0000259" key="2">
    <source>
        <dbReference type="Pfam" id="PF01321"/>
    </source>
</evidence>
<dbReference type="Pfam" id="PF00557">
    <property type="entry name" value="Peptidase_M24"/>
    <property type="match status" value="1"/>
</dbReference>
<keyword evidence="3" id="KW-0031">Aminopeptidase</keyword>
<dbReference type="InterPro" id="IPR000994">
    <property type="entry name" value="Pept_M24"/>
</dbReference>
<dbReference type="Proteomes" id="UP000311605">
    <property type="component" value="Unassembled WGS sequence"/>
</dbReference>
<feature type="domain" description="Creatinase N-terminal" evidence="2">
    <location>
        <begin position="10"/>
        <end position="145"/>
    </location>
</feature>
<dbReference type="InterPro" id="IPR050659">
    <property type="entry name" value="Peptidase_M24B"/>
</dbReference>
<comment type="caution">
    <text evidence="3">The sequence shown here is derived from an EMBL/GenBank/DDBJ whole genome shotgun (WGS) entry which is preliminary data.</text>
</comment>
<dbReference type="SUPFAM" id="SSF55920">
    <property type="entry name" value="Creatinase/aminopeptidase"/>
    <property type="match status" value="1"/>
</dbReference>
<accession>A0A5C4XM06</accession>